<protein>
    <submittedName>
        <fullName evidence="2">Uncharacterized protein</fullName>
    </submittedName>
</protein>
<evidence type="ECO:0000313" key="3">
    <source>
        <dbReference type="Proteomes" id="UP000001075"/>
    </source>
</evidence>
<organism evidence="2 3">
    <name type="scientific">Cricetulus griseus</name>
    <name type="common">Chinese hamster</name>
    <name type="synonym">Cricetulus barabensis griseus</name>
    <dbReference type="NCBI Taxonomy" id="10029"/>
    <lineage>
        <taxon>Eukaryota</taxon>
        <taxon>Metazoa</taxon>
        <taxon>Chordata</taxon>
        <taxon>Craniata</taxon>
        <taxon>Vertebrata</taxon>
        <taxon>Euteleostomi</taxon>
        <taxon>Mammalia</taxon>
        <taxon>Eutheria</taxon>
        <taxon>Euarchontoglires</taxon>
        <taxon>Glires</taxon>
        <taxon>Rodentia</taxon>
        <taxon>Myomorpha</taxon>
        <taxon>Muroidea</taxon>
        <taxon>Cricetidae</taxon>
        <taxon>Cricetinae</taxon>
        <taxon>Cricetulus</taxon>
    </lineage>
</organism>
<proteinExistence type="predicted"/>
<evidence type="ECO:0000313" key="2">
    <source>
        <dbReference type="EMBL" id="EGW02277.1"/>
    </source>
</evidence>
<evidence type="ECO:0000256" key="1">
    <source>
        <dbReference type="SAM" id="MobiDB-lite"/>
    </source>
</evidence>
<dbReference type="EMBL" id="JH000814">
    <property type="protein sequence ID" value="EGW02277.1"/>
    <property type="molecule type" value="Genomic_DNA"/>
</dbReference>
<feature type="region of interest" description="Disordered" evidence="1">
    <location>
        <begin position="38"/>
        <end position="63"/>
    </location>
</feature>
<dbReference type="AlphaFoldDB" id="G3HW46"/>
<gene>
    <name evidence="2" type="ORF">I79_015194</name>
</gene>
<reference evidence="3" key="1">
    <citation type="journal article" date="2011" name="Nat. Biotechnol.">
        <title>The genomic sequence of the Chinese hamster ovary (CHO)-K1 cell line.</title>
        <authorList>
            <person name="Xu X."/>
            <person name="Nagarajan H."/>
            <person name="Lewis N.E."/>
            <person name="Pan S."/>
            <person name="Cai Z."/>
            <person name="Liu X."/>
            <person name="Chen W."/>
            <person name="Xie M."/>
            <person name="Wang W."/>
            <person name="Hammond S."/>
            <person name="Andersen M.R."/>
            <person name="Neff N."/>
            <person name="Passarelli B."/>
            <person name="Koh W."/>
            <person name="Fan H.C."/>
            <person name="Wang J."/>
            <person name="Gui Y."/>
            <person name="Lee K.H."/>
            <person name="Betenbaugh M.J."/>
            <person name="Quake S.R."/>
            <person name="Famili I."/>
            <person name="Palsson B.O."/>
            <person name="Wang J."/>
        </authorList>
    </citation>
    <scope>NUCLEOTIDE SEQUENCE [LARGE SCALE GENOMIC DNA]</scope>
    <source>
        <strain evidence="3">CHO K1 cell line</strain>
    </source>
</reference>
<dbReference type="InParanoid" id="G3HW46"/>
<name>G3HW46_CRIGR</name>
<accession>G3HW46</accession>
<sequence length="63" mass="6732">MGVGGKRTPTRCSLTSTYTPLHTGSIVNECRDGKQLSNYKCLPPTKPSNGGLSPPESPSRKKN</sequence>
<dbReference type="Proteomes" id="UP000001075">
    <property type="component" value="Unassembled WGS sequence"/>
</dbReference>